<evidence type="ECO:0000313" key="1">
    <source>
        <dbReference type="EMBL" id="RAL26975.1"/>
    </source>
</evidence>
<sequence length="87" mass="10168">MLHTNPYACPVCNGFTSYTAYCPKCSHILQDGGRIFDYFADYSPYRPIDDLKMTDGLLDYQNHTCPHQIYCEHCGYREVTLMQESHY</sequence>
<proteinExistence type="predicted"/>
<accession>A0A364K9K8</accession>
<name>A0A364K9K8_9BACL</name>
<reference evidence="1 2" key="2">
    <citation type="submission" date="2018-06" db="EMBL/GenBank/DDBJ databases">
        <authorList>
            <person name="Zhirakovskaya E."/>
        </authorList>
    </citation>
    <scope>NUCLEOTIDE SEQUENCE [LARGE SCALE GENOMIC DNA]</scope>
    <source>
        <strain evidence="1 2">FBKL4.011</strain>
    </source>
</reference>
<protein>
    <submittedName>
        <fullName evidence="1">Uncharacterized protein</fullName>
    </submittedName>
</protein>
<dbReference type="EMBL" id="QJKK01000001">
    <property type="protein sequence ID" value="RAL26975.1"/>
    <property type="molecule type" value="Genomic_DNA"/>
</dbReference>
<gene>
    <name evidence="1" type="ORF">DL897_02745</name>
</gene>
<dbReference type="Proteomes" id="UP000251213">
    <property type="component" value="Unassembled WGS sequence"/>
</dbReference>
<evidence type="ECO:0000313" key="2">
    <source>
        <dbReference type="Proteomes" id="UP000251213"/>
    </source>
</evidence>
<dbReference type="AlphaFoldDB" id="A0A364K9K8"/>
<dbReference type="OrthoDB" id="1683552at2"/>
<keyword evidence="2" id="KW-1185">Reference proteome</keyword>
<reference evidence="1 2" key="1">
    <citation type="submission" date="2018-06" db="EMBL/GenBank/DDBJ databases">
        <title>Thermoflavimicrobium daqus sp. nov., a thermophilic microbe isolated from Moutai-flavour Daqu.</title>
        <authorList>
            <person name="Wang X."/>
            <person name="Zhou H."/>
        </authorList>
    </citation>
    <scope>NUCLEOTIDE SEQUENCE [LARGE SCALE GENOMIC DNA]</scope>
    <source>
        <strain evidence="1 2">FBKL4.011</strain>
    </source>
</reference>
<comment type="caution">
    <text evidence="1">The sequence shown here is derived from an EMBL/GenBank/DDBJ whole genome shotgun (WGS) entry which is preliminary data.</text>
</comment>
<organism evidence="1 2">
    <name type="scientific">Thermoflavimicrobium daqui</name>
    <dbReference type="NCBI Taxonomy" id="2137476"/>
    <lineage>
        <taxon>Bacteria</taxon>
        <taxon>Bacillati</taxon>
        <taxon>Bacillota</taxon>
        <taxon>Bacilli</taxon>
        <taxon>Bacillales</taxon>
        <taxon>Thermoactinomycetaceae</taxon>
        <taxon>Thermoflavimicrobium</taxon>
    </lineage>
</organism>
<dbReference type="RefSeq" id="WP_113657580.1">
    <property type="nucleotide sequence ID" value="NZ_KZ845663.1"/>
</dbReference>